<sequence>MGHKRYHIKSACPQCGCSFAQVLSKEEIKERYGDTPNIELECGECMLKFETDRKSACPEWDDECRLKEGEA</sequence>
<name>A0A5K7YL77_9BACT</name>
<protein>
    <submittedName>
        <fullName evidence="1">Uncharacterized protein</fullName>
    </submittedName>
</protein>
<dbReference type="Proteomes" id="UP000427906">
    <property type="component" value="Chromosome"/>
</dbReference>
<dbReference type="OrthoDB" id="5421736at2"/>
<keyword evidence="2" id="KW-1185">Reference proteome</keyword>
<proteinExistence type="predicted"/>
<dbReference type="AlphaFoldDB" id="A0A5K7YL77"/>
<dbReference type="EMBL" id="AP021874">
    <property type="protein sequence ID" value="BBO69263.1"/>
    <property type="molecule type" value="Genomic_DNA"/>
</dbReference>
<evidence type="ECO:0000313" key="1">
    <source>
        <dbReference type="EMBL" id="BBO69263.1"/>
    </source>
</evidence>
<gene>
    <name evidence="1" type="ORF">DSCA_31930</name>
</gene>
<accession>A0A5K7YL77</accession>
<dbReference type="RefSeq" id="WP_155317324.1">
    <property type="nucleotide sequence ID" value="NZ_AP021874.1"/>
</dbReference>
<organism evidence="1 2">
    <name type="scientific">Desulfosarcina alkanivorans</name>
    <dbReference type="NCBI Taxonomy" id="571177"/>
    <lineage>
        <taxon>Bacteria</taxon>
        <taxon>Pseudomonadati</taxon>
        <taxon>Thermodesulfobacteriota</taxon>
        <taxon>Desulfobacteria</taxon>
        <taxon>Desulfobacterales</taxon>
        <taxon>Desulfosarcinaceae</taxon>
        <taxon>Desulfosarcina</taxon>
    </lineage>
</organism>
<evidence type="ECO:0000313" key="2">
    <source>
        <dbReference type="Proteomes" id="UP000427906"/>
    </source>
</evidence>
<reference evidence="1 2" key="1">
    <citation type="submission" date="2019-11" db="EMBL/GenBank/DDBJ databases">
        <title>Comparative genomics of hydrocarbon-degrading Desulfosarcina strains.</title>
        <authorList>
            <person name="Watanabe M."/>
            <person name="Kojima H."/>
            <person name="Fukui M."/>
        </authorList>
    </citation>
    <scope>NUCLEOTIDE SEQUENCE [LARGE SCALE GENOMIC DNA]</scope>
    <source>
        <strain evidence="1 2">PL12</strain>
    </source>
</reference>
<dbReference type="KEGG" id="dalk:DSCA_31930"/>